<dbReference type="EMBL" id="FONG01000018">
    <property type="protein sequence ID" value="SFF54783.1"/>
    <property type="molecule type" value="Genomic_DNA"/>
</dbReference>
<sequence length="110" mass="12062">MSEDRLAIPLDLLEDFATMLGSITKRLDDTKATFGAFEEDMGDGSVADALDHFQHNWKDGRGDIHKQLSGLEKMATTVVREIRKVDDDLAKQLADSAKGDPKQPAPHGAQ</sequence>
<proteinExistence type="predicted"/>
<evidence type="ECO:0000256" key="1">
    <source>
        <dbReference type="SAM" id="MobiDB-lite"/>
    </source>
</evidence>
<accession>A0A1I2JLN2</accession>
<feature type="region of interest" description="Disordered" evidence="1">
    <location>
        <begin position="90"/>
        <end position="110"/>
    </location>
</feature>
<evidence type="ECO:0000313" key="3">
    <source>
        <dbReference type="Proteomes" id="UP000199323"/>
    </source>
</evidence>
<dbReference type="RefSeq" id="WP_093716155.1">
    <property type="nucleotide sequence ID" value="NZ_FONG01000018.1"/>
</dbReference>
<reference evidence="2 3" key="1">
    <citation type="submission" date="2016-10" db="EMBL/GenBank/DDBJ databases">
        <authorList>
            <person name="de Groot N.N."/>
        </authorList>
    </citation>
    <scope>NUCLEOTIDE SEQUENCE [LARGE SCALE GENOMIC DNA]</scope>
    <source>
        <strain evidence="2 3">CGMCC 4.3510</strain>
    </source>
</reference>
<organism evidence="2 3">
    <name type="scientific">Actinacidiphila alni</name>
    <dbReference type="NCBI Taxonomy" id="380248"/>
    <lineage>
        <taxon>Bacteria</taxon>
        <taxon>Bacillati</taxon>
        <taxon>Actinomycetota</taxon>
        <taxon>Actinomycetes</taxon>
        <taxon>Kitasatosporales</taxon>
        <taxon>Streptomycetaceae</taxon>
        <taxon>Actinacidiphila</taxon>
    </lineage>
</organism>
<gene>
    <name evidence="2" type="ORF">SAMN05216251_11899</name>
</gene>
<evidence type="ECO:0000313" key="2">
    <source>
        <dbReference type="EMBL" id="SFF54783.1"/>
    </source>
</evidence>
<protein>
    <recommendedName>
        <fullName evidence="4">WXG100 family type VII secretion target</fullName>
    </recommendedName>
</protein>
<name>A0A1I2JLN2_9ACTN</name>
<dbReference type="Proteomes" id="UP000199323">
    <property type="component" value="Unassembled WGS sequence"/>
</dbReference>
<dbReference type="AlphaFoldDB" id="A0A1I2JLN2"/>
<evidence type="ECO:0008006" key="4">
    <source>
        <dbReference type="Google" id="ProtNLM"/>
    </source>
</evidence>
<dbReference type="STRING" id="380248.SAMN05216251_11899"/>
<keyword evidence="3" id="KW-1185">Reference proteome</keyword>
<dbReference type="OrthoDB" id="3295636at2"/>